<dbReference type="AlphaFoldDB" id="C0CNN1"/>
<dbReference type="EMBL" id="ACBZ01000130">
    <property type="protein sequence ID" value="EEG48653.1"/>
    <property type="molecule type" value="Genomic_DNA"/>
</dbReference>
<dbReference type="HOGENOM" id="CLU_3285712_0_0_9"/>
<accession>C0CNN1</accession>
<sequence>MCVRKSVTVLPYKLGFAAAFLRDKSGKWVPYLRRQVCGLC</sequence>
<reference evidence="1 2" key="1">
    <citation type="submission" date="2009-01" db="EMBL/GenBank/DDBJ databases">
        <authorList>
            <person name="Fulton L."/>
            <person name="Clifton S."/>
            <person name="Fulton B."/>
            <person name="Xu J."/>
            <person name="Minx P."/>
            <person name="Pepin K.H."/>
            <person name="Johnson M."/>
            <person name="Bhonagiri V."/>
            <person name="Nash W.E."/>
            <person name="Mardis E.R."/>
            <person name="Wilson R.K."/>
        </authorList>
    </citation>
    <scope>NUCLEOTIDE SEQUENCE [LARGE SCALE GENOMIC DNA]</scope>
    <source>
        <strain evidence="2">DSM 10507 / JCM 14656 / S5a33</strain>
    </source>
</reference>
<proteinExistence type="predicted"/>
<reference evidence="1 2" key="2">
    <citation type="submission" date="2009-02" db="EMBL/GenBank/DDBJ databases">
        <title>Draft genome sequence of Blautia hydrogenotrophica DSM 10507 (Ruminococcus hydrogenotrophicus DSM 10507).</title>
        <authorList>
            <person name="Sudarsanam P."/>
            <person name="Ley R."/>
            <person name="Guruge J."/>
            <person name="Turnbaugh P.J."/>
            <person name="Mahowald M."/>
            <person name="Liep D."/>
            <person name="Gordon J."/>
        </authorList>
    </citation>
    <scope>NUCLEOTIDE SEQUENCE [LARGE SCALE GENOMIC DNA]</scope>
    <source>
        <strain evidence="2">DSM 10507 / JCM 14656 / S5a33</strain>
    </source>
</reference>
<evidence type="ECO:0000313" key="1">
    <source>
        <dbReference type="EMBL" id="EEG48653.1"/>
    </source>
</evidence>
<dbReference type="Proteomes" id="UP000003100">
    <property type="component" value="Unassembled WGS sequence"/>
</dbReference>
<protein>
    <submittedName>
        <fullName evidence="1">Uncharacterized protein</fullName>
    </submittedName>
</protein>
<evidence type="ECO:0000313" key="2">
    <source>
        <dbReference type="Proteomes" id="UP000003100"/>
    </source>
</evidence>
<gene>
    <name evidence="1" type="ORF">RUMHYD_02474</name>
</gene>
<organism evidence="1 2">
    <name type="scientific">Blautia hydrogenotrophica (strain DSM 10507 / JCM 14656 / S5a33)</name>
    <name type="common">Ruminococcus hydrogenotrophicus</name>
    <dbReference type="NCBI Taxonomy" id="476272"/>
    <lineage>
        <taxon>Bacteria</taxon>
        <taxon>Bacillati</taxon>
        <taxon>Bacillota</taxon>
        <taxon>Clostridia</taxon>
        <taxon>Lachnospirales</taxon>
        <taxon>Lachnospiraceae</taxon>
        <taxon>Blautia</taxon>
    </lineage>
</organism>
<name>C0CNN1_BLAHS</name>
<keyword evidence="2" id="KW-1185">Reference proteome</keyword>
<comment type="caution">
    <text evidence="1">The sequence shown here is derived from an EMBL/GenBank/DDBJ whole genome shotgun (WGS) entry which is preliminary data.</text>
</comment>